<feature type="coiled-coil region" evidence="4">
    <location>
        <begin position="224"/>
        <end position="251"/>
    </location>
</feature>
<dbReference type="SMART" id="SM00388">
    <property type="entry name" value="HisKA"/>
    <property type="match status" value="1"/>
</dbReference>
<keyword evidence="7" id="KW-1185">Reference proteome</keyword>
<evidence type="ECO:0000313" key="6">
    <source>
        <dbReference type="EMBL" id="RYU91865.1"/>
    </source>
</evidence>
<sequence length="442" mass="49119">MYFFPLIAAFLLALRINKAIKFTALRSKWRWPLNILGGIAIAFILLDKQVDEDRLLLISAVYLLAVVEYLKRQEDFKSFTVLLNAYLPLVGTAMISALTARVAPTFYENNEAFFICGQLAAFSWIYLRLSTSKKQQQELRRISERRDELEAMVAARTAEITKQRNELQETVKELQATQAQLIQQEKLASLGELTAGIAHEIQNPLNFVNNFSEVSMELIDEMEAEMAKGDMEEANAIAADIKQNLEKIRHHGQRADGIVKGMLQHSRASSNVKEPTNLNTIADEYFRLAYHGLRAKDKSFNAELVANLDPNLPSINIVSQDVGRVLLNMFTNAFYAVHQKQKTIGGDFKPRVEVSTRVIPAPPSGGGGAQVEIMVKDNGSGIPDAIKDKIMQPFFTTKPAGEGTGLGLSLSYDIIVKAHKGHININSKEGEGSEFIITLPVA</sequence>
<dbReference type="PANTHER" id="PTHR43065">
    <property type="entry name" value="SENSOR HISTIDINE KINASE"/>
    <property type="match status" value="1"/>
</dbReference>
<dbReference type="EMBL" id="SEWG01000001">
    <property type="protein sequence ID" value="RYU91865.1"/>
    <property type="molecule type" value="Genomic_DNA"/>
</dbReference>
<evidence type="ECO:0000313" key="7">
    <source>
        <dbReference type="Proteomes" id="UP000293331"/>
    </source>
</evidence>
<reference evidence="6 7" key="1">
    <citation type="submission" date="2019-02" db="EMBL/GenBank/DDBJ databases">
        <title>Bacterial novel species Mucilaginibacter sp. 17JY9-4 isolated from soil.</title>
        <authorList>
            <person name="Jung H.-Y."/>
        </authorList>
    </citation>
    <scope>NUCLEOTIDE SEQUENCE [LARGE SCALE GENOMIC DNA]</scope>
    <source>
        <strain evidence="6 7">17JY9-4</strain>
    </source>
</reference>
<comment type="catalytic activity">
    <reaction evidence="1">
        <text>ATP + protein L-histidine = ADP + protein N-phospho-L-histidine.</text>
        <dbReference type="EC" id="2.7.13.3"/>
    </reaction>
</comment>
<evidence type="ECO:0000259" key="5">
    <source>
        <dbReference type="PROSITE" id="PS50109"/>
    </source>
</evidence>
<accession>A0A4Q5LQY1</accession>
<gene>
    <name evidence="6" type="ORF">EWM62_00020</name>
</gene>
<comment type="caution">
    <text evidence="6">The sequence shown here is derived from an EMBL/GenBank/DDBJ whole genome shotgun (WGS) entry which is preliminary data.</text>
</comment>
<dbReference type="Pfam" id="PF02518">
    <property type="entry name" value="HATPase_c"/>
    <property type="match status" value="1"/>
</dbReference>
<dbReference type="GO" id="GO:0000155">
    <property type="term" value="F:phosphorelay sensor kinase activity"/>
    <property type="evidence" value="ECO:0007669"/>
    <property type="project" value="InterPro"/>
</dbReference>
<dbReference type="InterPro" id="IPR003661">
    <property type="entry name" value="HisK_dim/P_dom"/>
</dbReference>
<dbReference type="InterPro" id="IPR005467">
    <property type="entry name" value="His_kinase_dom"/>
</dbReference>
<evidence type="ECO:0000256" key="1">
    <source>
        <dbReference type="ARBA" id="ARBA00000085"/>
    </source>
</evidence>
<dbReference type="InterPro" id="IPR036097">
    <property type="entry name" value="HisK_dim/P_sf"/>
</dbReference>
<dbReference type="SUPFAM" id="SSF55874">
    <property type="entry name" value="ATPase domain of HSP90 chaperone/DNA topoisomerase II/histidine kinase"/>
    <property type="match status" value="1"/>
</dbReference>
<feature type="coiled-coil region" evidence="4">
    <location>
        <begin position="132"/>
        <end position="187"/>
    </location>
</feature>
<keyword evidence="6" id="KW-0418">Kinase</keyword>
<dbReference type="EC" id="2.7.13.3" evidence="2"/>
<evidence type="ECO:0000256" key="4">
    <source>
        <dbReference type="SAM" id="Coils"/>
    </source>
</evidence>
<dbReference type="SMART" id="SM00387">
    <property type="entry name" value="HATPase_c"/>
    <property type="match status" value="1"/>
</dbReference>
<dbReference type="InterPro" id="IPR036890">
    <property type="entry name" value="HATPase_C_sf"/>
</dbReference>
<dbReference type="PRINTS" id="PR00344">
    <property type="entry name" value="BCTRLSENSOR"/>
</dbReference>
<name>A0A4Q5LQY1_9SPHI</name>
<dbReference type="SUPFAM" id="SSF47384">
    <property type="entry name" value="Homodimeric domain of signal transducing histidine kinase"/>
    <property type="match status" value="1"/>
</dbReference>
<dbReference type="InterPro" id="IPR004358">
    <property type="entry name" value="Sig_transdc_His_kin-like_C"/>
</dbReference>
<dbReference type="OrthoDB" id="9806995at2"/>
<dbReference type="PANTHER" id="PTHR43065:SF42">
    <property type="entry name" value="TWO-COMPONENT SENSOR PPRA"/>
    <property type="match status" value="1"/>
</dbReference>
<proteinExistence type="predicted"/>
<protein>
    <recommendedName>
        <fullName evidence="2">histidine kinase</fullName>
        <ecNumber evidence="2">2.7.13.3</ecNumber>
    </recommendedName>
</protein>
<dbReference type="InterPro" id="IPR003594">
    <property type="entry name" value="HATPase_dom"/>
</dbReference>
<organism evidence="6 7">
    <name type="scientific">Mucilaginibacter terrigena</name>
    <dbReference type="NCBI Taxonomy" id="2492395"/>
    <lineage>
        <taxon>Bacteria</taxon>
        <taxon>Pseudomonadati</taxon>
        <taxon>Bacteroidota</taxon>
        <taxon>Sphingobacteriia</taxon>
        <taxon>Sphingobacteriales</taxon>
        <taxon>Sphingobacteriaceae</taxon>
        <taxon>Mucilaginibacter</taxon>
    </lineage>
</organism>
<dbReference type="Proteomes" id="UP000293331">
    <property type="component" value="Unassembled WGS sequence"/>
</dbReference>
<dbReference type="Gene3D" id="3.30.565.10">
    <property type="entry name" value="Histidine kinase-like ATPase, C-terminal domain"/>
    <property type="match status" value="1"/>
</dbReference>
<dbReference type="RefSeq" id="WP_129874595.1">
    <property type="nucleotide sequence ID" value="NZ_SEWG01000001.1"/>
</dbReference>
<keyword evidence="3" id="KW-0597">Phosphoprotein</keyword>
<evidence type="ECO:0000256" key="3">
    <source>
        <dbReference type="ARBA" id="ARBA00022553"/>
    </source>
</evidence>
<dbReference type="Pfam" id="PF00512">
    <property type="entry name" value="HisKA"/>
    <property type="match status" value="1"/>
</dbReference>
<keyword evidence="6" id="KW-0808">Transferase</keyword>
<dbReference type="AlphaFoldDB" id="A0A4Q5LQY1"/>
<dbReference type="CDD" id="cd00082">
    <property type="entry name" value="HisKA"/>
    <property type="match status" value="1"/>
</dbReference>
<feature type="domain" description="Histidine kinase" evidence="5">
    <location>
        <begin position="196"/>
        <end position="442"/>
    </location>
</feature>
<evidence type="ECO:0000256" key="2">
    <source>
        <dbReference type="ARBA" id="ARBA00012438"/>
    </source>
</evidence>
<dbReference type="Gene3D" id="1.10.287.130">
    <property type="match status" value="1"/>
</dbReference>
<keyword evidence="4" id="KW-0175">Coiled coil</keyword>
<dbReference type="PROSITE" id="PS50109">
    <property type="entry name" value="HIS_KIN"/>
    <property type="match status" value="1"/>
</dbReference>